<evidence type="ECO:0000313" key="1">
    <source>
        <dbReference type="EMBL" id="MBX12573.1"/>
    </source>
</evidence>
<protein>
    <submittedName>
        <fullName evidence="1">Uncharacterized protein</fullName>
    </submittedName>
</protein>
<proteinExistence type="predicted"/>
<sequence>MSILQNPKYKNKLN</sequence>
<name>A0A2P2L3M5_RHIMU</name>
<reference evidence="1" key="1">
    <citation type="submission" date="2018-02" db="EMBL/GenBank/DDBJ databases">
        <title>Rhizophora mucronata_Transcriptome.</title>
        <authorList>
            <person name="Meera S.P."/>
            <person name="Sreeshan A."/>
            <person name="Augustine A."/>
        </authorList>
    </citation>
    <scope>NUCLEOTIDE SEQUENCE</scope>
    <source>
        <tissue evidence="1">Leaf</tissue>
    </source>
</reference>
<accession>A0A2P2L3M5</accession>
<dbReference type="EMBL" id="GGEC01032089">
    <property type="protein sequence ID" value="MBX12573.1"/>
    <property type="molecule type" value="Transcribed_RNA"/>
</dbReference>
<organism evidence="1">
    <name type="scientific">Rhizophora mucronata</name>
    <name type="common">Asiatic mangrove</name>
    <dbReference type="NCBI Taxonomy" id="61149"/>
    <lineage>
        <taxon>Eukaryota</taxon>
        <taxon>Viridiplantae</taxon>
        <taxon>Streptophyta</taxon>
        <taxon>Embryophyta</taxon>
        <taxon>Tracheophyta</taxon>
        <taxon>Spermatophyta</taxon>
        <taxon>Magnoliopsida</taxon>
        <taxon>eudicotyledons</taxon>
        <taxon>Gunneridae</taxon>
        <taxon>Pentapetalae</taxon>
        <taxon>rosids</taxon>
        <taxon>fabids</taxon>
        <taxon>Malpighiales</taxon>
        <taxon>Rhizophoraceae</taxon>
        <taxon>Rhizophora</taxon>
    </lineage>
</organism>